<feature type="compositionally biased region" description="Basic and acidic residues" evidence="13">
    <location>
        <begin position="135"/>
        <end position="150"/>
    </location>
</feature>
<dbReference type="PROSITE" id="PS00018">
    <property type="entry name" value="EF_HAND_1"/>
    <property type="match status" value="1"/>
</dbReference>
<dbReference type="InterPro" id="IPR032675">
    <property type="entry name" value="LRR_dom_sf"/>
</dbReference>
<comment type="catalytic activity">
    <reaction evidence="11">
        <text>L-threonyl-[protein] + ATP = O-phospho-L-threonyl-[protein] + ADP + H(+)</text>
        <dbReference type="Rhea" id="RHEA:46608"/>
        <dbReference type="Rhea" id="RHEA-COMP:11060"/>
        <dbReference type="Rhea" id="RHEA-COMP:11605"/>
        <dbReference type="ChEBI" id="CHEBI:15378"/>
        <dbReference type="ChEBI" id="CHEBI:30013"/>
        <dbReference type="ChEBI" id="CHEBI:30616"/>
        <dbReference type="ChEBI" id="CHEBI:61977"/>
        <dbReference type="ChEBI" id="CHEBI:456216"/>
        <dbReference type="EC" id="2.7.11.1"/>
    </reaction>
</comment>
<organism evidence="15 16">
    <name type="scientific">Plakobranchus ocellatus</name>
    <dbReference type="NCBI Taxonomy" id="259542"/>
    <lineage>
        <taxon>Eukaryota</taxon>
        <taxon>Metazoa</taxon>
        <taxon>Spiralia</taxon>
        <taxon>Lophotrochozoa</taxon>
        <taxon>Mollusca</taxon>
        <taxon>Gastropoda</taxon>
        <taxon>Heterobranchia</taxon>
        <taxon>Euthyneura</taxon>
        <taxon>Panpulmonata</taxon>
        <taxon>Sacoglossa</taxon>
        <taxon>Placobranchoidea</taxon>
        <taxon>Plakobranchidae</taxon>
        <taxon>Plakobranchus</taxon>
    </lineage>
</organism>
<evidence type="ECO:0000256" key="2">
    <source>
        <dbReference type="ARBA" id="ARBA00012513"/>
    </source>
</evidence>
<accession>A0AAV4D1I0</accession>
<dbReference type="InterPro" id="IPR057263">
    <property type="entry name" value="COR-B"/>
</dbReference>
<evidence type="ECO:0000256" key="1">
    <source>
        <dbReference type="ARBA" id="ARBA00009634"/>
    </source>
</evidence>
<keyword evidence="4" id="KW-0433">Leucine-rich repeat</keyword>
<dbReference type="SUPFAM" id="SSF52200">
    <property type="entry name" value="Toll/Interleukin receptor TIR domain"/>
    <property type="match status" value="2"/>
</dbReference>
<evidence type="ECO:0000256" key="5">
    <source>
        <dbReference type="ARBA" id="ARBA00022679"/>
    </source>
</evidence>
<dbReference type="Pfam" id="PF25497">
    <property type="entry name" value="COR-B"/>
    <property type="match status" value="1"/>
</dbReference>
<evidence type="ECO:0000256" key="10">
    <source>
        <dbReference type="ARBA" id="ARBA00023134"/>
    </source>
</evidence>
<feature type="compositionally biased region" description="Polar residues" evidence="13">
    <location>
        <begin position="94"/>
        <end position="114"/>
    </location>
</feature>
<dbReference type="SMART" id="SM00175">
    <property type="entry name" value="RAB"/>
    <property type="match status" value="1"/>
</dbReference>
<dbReference type="Pfam" id="PF23598">
    <property type="entry name" value="LRR_14"/>
    <property type="match status" value="1"/>
</dbReference>
<comment type="catalytic activity">
    <reaction evidence="12">
        <text>L-seryl-[protein] + ATP = O-phospho-L-seryl-[protein] + ADP + H(+)</text>
        <dbReference type="Rhea" id="RHEA:17989"/>
        <dbReference type="Rhea" id="RHEA-COMP:9863"/>
        <dbReference type="Rhea" id="RHEA-COMP:11604"/>
        <dbReference type="ChEBI" id="CHEBI:15378"/>
        <dbReference type="ChEBI" id="CHEBI:29999"/>
        <dbReference type="ChEBI" id="CHEBI:30616"/>
        <dbReference type="ChEBI" id="CHEBI:83421"/>
        <dbReference type="ChEBI" id="CHEBI:456216"/>
        <dbReference type="EC" id="2.7.11.1"/>
    </reaction>
</comment>
<dbReference type="EMBL" id="BLXT01007308">
    <property type="protein sequence ID" value="GFO37940.1"/>
    <property type="molecule type" value="Genomic_DNA"/>
</dbReference>
<dbReference type="Gene3D" id="3.30.70.1390">
    <property type="entry name" value="ROC domain from the Parkinson's disease-associated leucine-rich repeat kinase 2"/>
    <property type="match status" value="1"/>
</dbReference>
<dbReference type="InterPro" id="IPR027417">
    <property type="entry name" value="P-loop_NTPase"/>
</dbReference>
<dbReference type="PRINTS" id="PR00449">
    <property type="entry name" value="RASTRNSFRMNG"/>
</dbReference>
<dbReference type="Gene3D" id="3.40.50.300">
    <property type="entry name" value="P-loop containing nucleotide triphosphate hydrolases"/>
    <property type="match status" value="1"/>
</dbReference>
<dbReference type="GO" id="GO:0005524">
    <property type="term" value="F:ATP binding"/>
    <property type="evidence" value="ECO:0007669"/>
    <property type="project" value="UniProtKB-KW"/>
</dbReference>
<gene>
    <name evidence="15" type="ORF">PoB_006444500</name>
</gene>
<dbReference type="Proteomes" id="UP000735302">
    <property type="component" value="Unassembled WGS sequence"/>
</dbReference>
<feature type="compositionally biased region" description="Polar residues" evidence="13">
    <location>
        <begin position="318"/>
        <end position="328"/>
    </location>
</feature>
<dbReference type="GO" id="GO:0004674">
    <property type="term" value="F:protein serine/threonine kinase activity"/>
    <property type="evidence" value="ECO:0007669"/>
    <property type="project" value="UniProtKB-KW"/>
</dbReference>
<dbReference type="Gene3D" id="1.10.10.10">
    <property type="entry name" value="Winged helix-like DNA-binding domain superfamily/Winged helix DNA-binding domain"/>
    <property type="match status" value="1"/>
</dbReference>
<evidence type="ECO:0000313" key="15">
    <source>
        <dbReference type="EMBL" id="GFO37940.1"/>
    </source>
</evidence>
<dbReference type="Pfam" id="PF13676">
    <property type="entry name" value="TIR_2"/>
    <property type="match status" value="2"/>
</dbReference>
<evidence type="ECO:0000256" key="4">
    <source>
        <dbReference type="ARBA" id="ARBA00022614"/>
    </source>
</evidence>
<keyword evidence="10" id="KW-0342">GTP-binding</keyword>
<feature type="compositionally biased region" description="Polar residues" evidence="13">
    <location>
        <begin position="224"/>
        <end position="239"/>
    </location>
</feature>
<feature type="region of interest" description="Disordered" evidence="13">
    <location>
        <begin position="69"/>
        <end position="278"/>
    </location>
</feature>
<dbReference type="Pfam" id="PF16095">
    <property type="entry name" value="COR-A"/>
    <property type="match status" value="1"/>
</dbReference>
<dbReference type="Gene3D" id="3.30.310.200">
    <property type="match status" value="1"/>
</dbReference>
<keyword evidence="8 15" id="KW-0418">Kinase</keyword>
<dbReference type="SMART" id="SM00364">
    <property type="entry name" value="LRR_BAC"/>
    <property type="match status" value="5"/>
</dbReference>
<feature type="compositionally biased region" description="Basic and acidic residues" evidence="13">
    <location>
        <begin position="176"/>
        <end position="214"/>
    </location>
</feature>
<feature type="region of interest" description="Disordered" evidence="13">
    <location>
        <begin position="299"/>
        <end position="336"/>
    </location>
</feature>
<feature type="compositionally biased region" description="Pro residues" evidence="13">
    <location>
        <begin position="299"/>
        <end position="315"/>
    </location>
</feature>
<protein>
    <recommendedName>
        <fullName evidence="2">non-specific serine/threonine protein kinase</fullName>
        <ecNumber evidence="2">2.7.11.1</ecNumber>
    </recommendedName>
</protein>
<evidence type="ECO:0000256" key="6">
    <source>
        <dbReference type="ARBA" id="ARBA00022737"/>
    </source>
</evidence>
<comment type="caution">
    <text evidence="15">The sequence shown here is derived from an EMBL/GenBank/DDBJ whole genome shotgun (WGS) entry which is preliminary data.</text>
</comment>
<evidence type="ECO:0000256" key="12">
    <source>
        <dbReference type="ARBA" id="ARBA00048679"/>
    </source>
</evidence>
<keyword evidence="9" id="KW-0067">ATP-binding</keyword>
<dbReference type="SUPFAM" id="SSF52540">
    <property type="entry name" value="P-loop containing nucleoside triphosphate hydrolases"/>
    <property type="match status" value="1"/>
</dbReference>
<keyword evidence="3" id="KW-0723">Serine/threonine-protein kinase</keyword>
<feature type="compositionally biased region" description="Polar residues" evidence="13">
    <location>
        <begin position="3209"/>
        <end position="3221"/>
    </location>
</feature>
<keyword evidence="7" id="KW-0547">Nucleotide-binding</keyword>
<feature type="compositionally biased region" description="Low complexity" evidence="13">
    <location>
        <begin position="3242"/>
        <end position="3261"/>
    </location>
</feature>
<dbReference type="PROSITE" id="PS51450">
    <property type="entry name" value="LRR"/>
    <property type="match status" value="1"/>
</dbReference>
<keyword evidence="16" id="KW-1185">Reference proteome</keyword>
<dbReference type="PANTHER" id="PTHR47508">
    <property type="entry name" value="SAM DOMAIN-CONTAINING PROTEIN-RELATED"/>
    <property type="match status" value="1"/>
</dbReference>
<dbReference type="InterPro" id="IPR001611">
    <property type="entry name" value="Leu-rich_rpt"/>
</dbReference>
<dbReference type="GO" id="GO:0007165">
    <property type="term" value="P:signal transduction"/>
    <property type="evidence" value="ECO:0007669"/>
    <property type="project" value="InterPro"/>
</dbReference>
<dbReference type="GO" id="GO:0009966">
    <property type="term" value="P:regulation of signal transduction"/>
    <property type="evidence" value="ECO:0007669"/>
    <property type="project" value="UniProtKB-ARBA"/>
</dbReference>
<dbReference type="Gene3D" id="3.80.10.10">
    <property type="entry name" value="Ribonuclease Inhibitor"/>
    <property type="match status" value="4"/>
</dbReference>
<name>A0AAV4D1I0_9GAST</name>
<dbReference type="EC" id="2.7.11.1" evidence="2"/>
<dbReference type="Pfam" id="PF08477">
    <property type="entry name" value="Roc"/>
    <property type="match status" value="1"/>
</dbReference>
<feature type="region of interest" description="Disordered" evidence="13">
    <location>
        <begin position="1484"/>
        <end position="1504"/>
    </location>
</feature>
<reference evidence="15 16" key="1">
    <citation type="journal article" date="2021" name="Elife">
        <title>Chloroplast acquisition without the gene transfer in kleptoplastic sea slugs, Plakobranchus ocellatus.</title>
        <authorList>
            <person name="Maeda T."/>
            <person name="Takahashi S."/>
            <person name="Yoshida T."/>
            <person name="Shimamura S."/>
            <person name="Takaki Y."/>
            <person name="Nagai Y."/>
            <person name="Toyoda A."/>
            <person name="Suzuki Y."/>
            <person name="Arimoto A."/>
            <person name="Ishii H."/>
            <person name="Satoh N."/>
            <person name="Nishiyama T."/>
            <person name="Hasebe M."/>
            <person name="Maruyama T."/>
            <person name="Minagawa J."/>
            <person name="Obokata J."/>
            <person name="Shigenobu S."/>
        </authorList>
    </citation>
    <scope>NUCLEOTIDE SEQUENCE [LARGE SCALE GENOMIC DNA]</scope>
</reference>
<dbReference type="InterPro" id="IPR003591">
    <property type="entry name" value="Leu-rich_rpt_typical-subtyp"/>
</dbReference>
<evidence type="ECO:0000259" key="14">
    <source>
        <dbReference type="PROSITE" id="PS51424"/>
    </source>
</evidence>
<dbReference type="InterPro" id="IPR032171">
    <property type="entry name" value="COR-A"/>
</dbReference>
<keyword evidence="6" id="KW-0677">Repeat</keyword>
<dbReference type="InterPro" id="IPR055414">
    <property type="entry name" value="LRR_R13L4/SHOC2-like"/>
</dbReference>
<sequence length="3275" mass="369427">MDDSPFPGYFGGVGSTVACESALSSAGTLLSRVRAPLLAPWPDGGPESLRSPCCGLAIYKKLKNSNSLDISETDKYVQPTMYKHRSKSSRDESVNSTRPSTQASGRSSQLSNISDRPASGSKSKIIPKLSVLDSTGKKEWNEDPKVDIKAKKTSKNLASVPPDAASPQESISETIQAKRHEEKKDKDQKSGDKVGVREALTKESSKQMEKKESMPKNIPEAMTLASNLQEGNANESLSNEPEKKTKLPTSSKNSVVAPLSVPSTLSSGSIPAAPELPLATSSGHAIPSNTIVSVPAAPPSLPEISVPPPPPPPPVSSQQDLVAQNQSNNEDHSSKRVDGILAKSIAEYASSATGKLGNIKIDPNQLLNQKRRLKKVDRHIEYNPVTLSRKELFEEEYERNGETPPEHFPLHVVKPTIVSENISADLFTLNLNGIDQLTDLLFPLLLVPNNSFMNLKKLLLNGCLNLTDQALKWIARLFPTLQMLELNACRNITEKGLHHIFQGCPALQNLSIMGTNVSLIPDSIMDTKIPKGSIQWAGSSVISESQKFRTFRGADEERKYFEAAKRKVVILREAYVTETVTPLLTGDKSKSSKFFCYKQWQDSLNAGSSQLPMQYNIFEVEAFSPLQDSLVTGGSIILIACKPPSKPEEIQSYALKVAELITSVLIKCPDVLILLAEITENGIATTLEESVSTRLNYLIHSMQTATYDLYKRNWNLECLDFKGQQGLGFGITAYEALQNLIESKTMVSAAVTKESFQKTVSAILSQCSDRIKALVPWVHCEWEESLKEVFNDLPKVAAGTQEDISDKTDKATATILHKRYSYPRIGKVINLLQNWGEAMYYWHPWNILCVTDLSSYENVLVKLMTSPASDKVKISFCEDAMPCYTLSSIQSFLKSHNVTNVEPKHLTSLLKRQGILLSVPPHMLEDSKESAQEIYIKMNDLLEEPKSLKYLWPEPTPVKRVLQHNRCYNFLPAMPALFMSKLLRTLLKVFQPLCVWKTGFLVRQGPVDVKATLLKYKGERLDDTPVLVISARVIHLGMDIKIRPDVDDYTSTTMATKVMYACVRQVMTVVDYTCLKTKVYPCITFPCPECAQFKTEEMVNIEHNWHLPYYIALASKRRKCPTHKNITAGLLFDLGEEQGEGCVIPQHNFCYQSAASKFVKQQLRQVHFREMDPPEKCFYCGRDDEEPCLRCVMCSQCLRHFAKFAKVIQPGHVTSQSFKLQMVKDGQLQDDERIISNTKGCVYFYKRGHSMQMLDPMTPFYWDQLVVTALKSGNFYIHLTFGSGKRLEYHSSGVIIDQHGKSHTNDFWKCRDASCINIRMEAVELGKRVQIIIQLKEKEVYREEIDGWYMKFDLNTGKPGIYILHAPGIKLAWNFNNNGSSFFTVGSTLEVKDGNEVHPAVIKEQKKNGYLILDVNGKDITYIHSSPNLMPTGTAEIIGESLGSELPVLDKDQPLREPVPLRAFKEYQVPSGFEPLFEKSEKDRLSMRPKLQSQGASNSESTAADGQTKFKKGLLARCLEKCTFFTFPSVLYARQTHMREIAERSFYNDGKWNFSMNALLLLPKLISKEDLLVPSQNIFTRDFKLHPLCYFRGDITTVMSSSPTNRQQINLECFHNLHMVDNEGIDLDLTGKLGGFLILWAWSLLLLRLQMEKDLTEYKSLVKGIDKVEELTPKQVNKGFRSLVQAVSNALFLGLGEGFDFKSSLTEDNIKPWESIMMNHAENQGLVQTKSLFVYDIWLMCETHAGCWQVDKSLEKFSSLPGPYSRFIYSLSLSNNNIKEIPSSLFAGLPHLKDLDLSCNQLVELPDEIGMCSELTSINVFDNQLRTLPEGMCKCEKIFRIFMDKNDMLELPPVVTQLKNLQRLYAQFLHLRSLPENIGDLTELRNLSLNGNCFKILPDSMRKLTKLTNLSLNGVAWMKSRGNAVLSKDHFEDFLKGNNLHRWLERYDQDRSSIFQFFDEDTNGTLDSKEIGKLNAIMFHIFPRFGYQGNDPDEDTPSGFPEVLFELPNLEYLSLQYHGLVSIPENIKNLTKLHTLILGCNPNLLTISAQIGNNPLKRLELEGCPRLKTPPKEIRAKGFVTTFAYLRRLLSGSVTCKRTKLMLVGLGGAGKTSLVKSLMSKEKCAELTIGEEITDGIDICPWTVPTEEGDITYSVWDFAGQTVYYNTHQFFLSDRAVYLLLWNIRLGHEHAGLSFWLSSISVHAPNAPIFVVGTHVDQVSKIELPVSEMQKKFPQIYGFHFVSSHTGQGISELQQHLVGVTLKQKYMGEKVPGVWLSLEKSLKSMTDKKVIHFGELRSKANRCGIFDDTEVNQAVQFLHALGSVQHFTNANLKSHVVINPQWIVDVMASVVSVKDSPIKAGRLKHSDLGKVWKEYKSNLHKWMLKLTEEFDLTFPLKDEQVNLVPCLLPEKKPEFTWPEFEKGSYNRHNKIVYKFDYLPAGLFNRGQVRLHQFSDSSLIWKRGSYLKKNQHVCLIYQSEDSELTVKAYGPRPENIVLLVHEVFETLILESFKGITYDFYLPCPDCMSMVLKDPHMFSASIIRRATELKAPFLQCLKYFHTISITDLHALMPPDSSLDFDLHLVQAVRGLKELQENVSADVFVCFCPDDLEKKDAETVVPSKVAKDVQKLGYKCWLSQNISTESTDEMAKALLDAKVFLVFMSNNFVQDETCCNLYKYARLTLKKSIILVAIGEDLSWKQSSMGILMADEVFVNMMKASRYPHKFPELEMMLQDKLCPEKKAVKRNFPPCFISYSWQNSAQAVAKGSKSTEGAVGYGDPRDIKDFLEKNGIKCWIDVERVGIHGLFEDIGEGLINSRIVVVCISDQYAASDNCAMEFRYAANSLKLPIVLAVVGTGNKWRASELGIMSLNYPLVSFQEKSSNSMEKLLSLVRNHIPISSDDTNKEVEKKLEKEDENNLLKEQQQLSFQELCELAQRKFLKQVSQYTDNLDSLPYPNIMVIDLLPEERGQIEISEKVDIPEKSGETLPKEPPQEKILQSTESLNFHDQSFCVHLLCEHEEGWHMSGKPIQLSSDFGHSLEFYLAYLARVTAIAKFSKKIILEAQANDVGRAYLKWLEENPNVAASTDFQESYGQLRQLVIDLDTEGSMGDLQQCLLPSGKYIWLCEAHRREMRVTVVARESVTSTAQHKNEVLGIDYMLQALEELNMDTLPQQMRNRRIQQASEEVKEKTQDQAATNVSSHCGLKSEDVSKSTGTQKETSSCIKDTPTKTDESAGARLPSAQRQELQTPHLPQQQQQTQRPTLSSRANSRSRACLLM</sequence>
<dbReference type="InterPro" id="IPR035897">
    <property type="entry name" value="Toll_tir_struct_dom_sf"/>
</dbReference>
<feature type="region of interest" description="Disordered" evidence="13">
    <location>
        <begin position="3177"/>
        <end position="3275"/>
    </location>
</feature>
<feature type="domain" description="Roc" evidence="14">
    <location>
        <begin position="2092"/>
        <end position="2264"/>
    </location>
</feature>
<evidence type="ECO:0000256" key="9">
    <source>
        <dbReference type="ARBA" id="ARBA00022840"/>
    </source>
</evidence>
<evidence type="ECO:0000256" key="8">
    <source>
        <dbReference type="ARBA" id="ARBA00022777"/>
    </source>
</evidence>
<keyword evidence="5" id="KW-0808">Transferase</keyword>
<dbReference type="InterPro" id="IPR018247">
    <property type="entry name" value="EF_Hand_1_Ca_BS"/>
</dbReference>
<dbReference type="PROSITE" id="PS51424">
    <property type="entry name" value="ROC"/>
    <property type="match status" value="1"/>
</dbReference>
<comment type="similarity">
    <text evidence="1">Belongs to the Toll-like receptor family.</text>
</comment>
<dbReference type="SUPFAM" id="SSF52058">
    <property type="entry name" value="L domain-like"/>
    <property type="match status" value="1"/>
</dbReference>
<feature type="compositionally biased region" description="Polar residues" evidence="13">
    <location>
        <begin position="1491"/>
        <end position="1504"/>
    </location>
</feature>
<evidence type="ECO:0000313" key="16">
    <source>
        <dbReference type="Proteomes" id="UP000735302"/>
    </source>
</evidence>
<dbReference type="InterPro" id="IPR020859">
    <property type="entry name" value="ROC"/>
</dbReference>
<evidence type="ECO:0000256" key="3">
    <source>
        <dbReference type="ARBA" id="ARBA00022527"/>
    </source>
</evidence>
<proteinExistence type="inferred from homology"/>
<evidence type="ECO:0000256" key="7">
    <source>
        <dbReference type="ARBA" id="ARBA00022741"/>
    </source>
</evidence>
<dbReference type="PANTHER" id="PTHR47508:SF1">
    <property type="entry name" value="NON-SPECIFIC SERINE_THREONINE PROTEIN KINASE"/>
    <property type="match status" value="1"/>
</dbReference>
<dbReference type="Gene3D" id="3.40.50.10140">
    <property type="entry name" value="Toll/interleukin-1 receptor homology (TIR) domain"/>
    <property type="match status" value="2"/>
</dbReference>
<evidence type="ECO:0000256" key="11">
    <source>
        <dbReference type="ARBA" id="ARBA00047899"/>
    </source>
</evidence>
<dbReference type="SUPFAM" id="SSF52047">
    <property type="entry name" value="RNI-like"/>
    <property type="match status" value="1"/>
</dbReference>
<dbReference type="SMART" id="SM00369">
    <property type="entry name" value="LRR_TYP"/>
    <property type="match status" value="6"/>
</dbReference>
<dbReference type="InterPro" id="IPR036388">
    <property type="entry name" value="WH-like_DNA-bd_sf"/>
</dbReference>
<evidence type="ECO:0000256" key="13">
    <source>
        <dbReference type="SAM" id="MobiDB-lite"/>
    </source>
</evidence>
<dbReference type="InterPro" id="IPR000157">
    <property type="entry name" value="TIR_dom"/>
</dbReference>